<dbReference type="Proteomes" id="UP000180194">
    <property type="component" value="Unassembled WGS sequence"/>
</dbReference>
<keyword evidence="2" id="KW-1185">Reference proteome</keyword>
<sequence>MDWCKNRLKNSSSQEYLESKVNILLAGPLKERDQYAQEKAIKSFCEGLGYLEGVLLFQRHIHPSNIEHSYWIGKESAYMEALKEVDFIVKEAINRQYRHFCIFL</sequence>
<dbReference type="EMBL" id="MBRJ01000059">
    <property type="protein sequence ID" value="OHX41421.1"/>
    <property type="molecule type" value="Genomic_DNA"/>
</dbReference>
<organism evidence="1 2">
    <name type="scientific">Cytobacillus oceanisediminis</name>
    <dbReference type="NCBI Taxonomy" id="665099"/>
    <lineage>
        <taxon>Bacteria</taxon>
        <taxon>Bacillati</taxon>
        <taxon>Bacillota</taxon>
        <taxon>Bacilli</taxon>
        <taxon>Bacillales</taxon>
        <taxon>Bacillaceae</taxon>
        <taxon>Cytobacillus</taxon>
    </lineage>
</organism>
<proteinExistence type="predicted"/>
<dbReference type="RefSeq" id="WP_071159967.1">
    <property type="nucleotide sequence ID" value="NZ_MBRJ01000059.1"/>
</dbReference>
<evidence type="ECO:0000313" key="1">
    <source>
        <dbReference type="EMBL" id="OHX41421.1"/>
    </source>
</evidence>
<comment type="caution">
    <text evidence="1">The sequence shown here is derived from an EMBL/GenBank/DDBJ whole genome shotgun (WGS) entry which is preliminary data.</text>
</comment>
<reference evidence="1 2" key="1">
    <citation type="submission" date="2016-07" db="EMBL/GenBank/DDBJ databases">
        <title>Bacillus oceanisediminis whole genome.</title>
        <authorList>
            <person name="Pal Y."/>
            <person name="Verma A."/>
            <person name="Mual P."/>
            <person name="Srinivasan K."/>
        </authorList>
    </citation>
    <scope>NUCLEOTIDE SEQUENCE [LARGE SCALE GENOMIC DNA]</scope>
    <source>
        <strain evidence="1 2">Bhandara28</strain>
    </source>
</reference>
<protein>
    <submittedName>
        <fullName evidence="1">Uncharacterized protein</fullName>
    </submittedName>
</protein>
<name>A0ABX3CKS0_9BACI</name>
<evidence type="ECO:0000313" key="2">
    <source>
        <dbReference type="Proteomes" id="UP000180194"/>
    </source>
</evidence>
<gene>
    <name evidence="1" type="ORF">BBV17_28930</name>
</gene>
<accession>A0ABX3CKS0</accession>